<dbReference type="Gene3D" id="2.40.20.10">
    <property type="entry name" value="Plasminogen Kringle 4"/>
    <property type="match status" value="2"/>
</dbReference>
<dbReference type="PROSITE" id="PS00135">
    <property type="entry name" value="TRYPSIN_SER"/>
    <property type="match status" value="1"/>
</dbReference>
<feature type="disulfide bond" evidence="20">
    <location>
        <begin position="132"/>
        <end position="171"/>
    </location>
</feature>
<evidence type="ECO:0000256" key="7">
    <source>
        <dbReference type="ARBA" id="ARBA00022525"/>
    </source>
</evidence>
<keyword evidence="12 21" id="KW-0378">Hydrolase</keyword>
<comment type="caution">
    <text evidence="20">Lacks conserved residue(s) required for the propagation of feature annotation.</text>
</comment>
<feature type="domain" description="Kringle" evidence="23">
    <location>
        <begin position="215"/>
        <end position="294"/>
    </location>
</feature>
<evidence type="ECO:0000256" key="19">
    <source>
        <dbReference type="ARBA" id="ARBA00049579"/>
    </source>
</evidence>
<evidence type="ECO:0000256" key="11">
    <source>
        <dbReference type="ARBA" id="ARBA00022729"/>
    </source>
</evidence>
<feature type="domain" description="Peptidase S1" evidence="24">
    <location>
        <begin position="361"/>
        <end position="614"/>
    </location>
</feature>
<dbReference type="PROSITE" id="PS50998">
    <property type="entry name" value="GLA_2"/>
    <property type="match status" value="1"/>
</dbReference>
<dbReference type="InterPro" id="IPR001314">
    <property type="entry name" value="Peptidase_S1A"/>
</dbReference>
<dbReference type="PANTHER" id="PTHR24278">
    <property type="entry name" value="COAGULATION FACTOR"/>
    <property type="match status" value="1"/>
</dbReference>
<dbReference type="InterPro" id="IPR043504">
    <property type="entry name" value="Peptidase_S1_PA_chymotrypsin"/>
</dbReference>
<evidence type="ECO:0000256" key="20">
    <source>
        <dbReference type="PROSITE-ProRule" id="PRU00121"/>
    </source>
</evidence>
<keyword evidence="8 20" id="KW-0420">Kringle</keyword>
<evidence type="ECO:0000259" key="24">
    <source>
        <dbReference type="PROSITE" id="PS50240"/>
    </source>
</evidence>
<feature type="signal peptide" evidence="22">
    <location>
        <begin position="1"/>
        <end position="23"/>
    </location>
</feature>
<dbReference type="PROSITE" id="PS00021">
    <property type="entry name" value="KRINGLE_1"/>
    <property type="match status" value="2"/>
</dbReference>
<dbReference type="InterPro" id="IPR003966">
    <property type="entry name" value="Prothrombin/thrombin"/>
</dbReference>
<keyword evidence="7" id="KW-0964">Secreted</keyword>
<keyword evidence="10" id="KW-0165">Cleavage on pair of basic residues</keyword>
<accession>A0AAV6HET7</accession>
<dbReference type="Pfam" id="PF00051">
    <property type="entry name" value="Kringle"/>
    <property type="match status" value="2"/>
</dbReference>
<dbReference type="Pfam" id="PF09396">
    <property type="entry name" value="Thrombin_light"/>
    <property type="match status" value="1"/>
</dbReference>
<feature type="chain" id="PRO_5043563158" description="Prothrombin" evidence="22">
    <location>
        <begin position="24"/>
        <end position="616"/>
    </location>
</feature>
<feature type="disulfide bond" evidence="20">
    <location>
        <begin position="111"/>
        <end position="188"/>
    </location>
</feature>
<dbReference type="GO" id="GO:0005615">
    <property type="term" value="C:extracellular space"/>
    <property type="evidence" value="ECO:0007669"/>
    <property type="project" value="TreeGrafter"/>
</dbReference>
<evidence type="ECO:0000256" key="2">
    <source>
        <dbReference type="ARBA" id="ARBA00004613"/>
    </source>
</evidence>
<dbReference type="InterPro" id="IPR037111">
    <property type="entry name" value="Thrombin_light_chain_sf"/>
</dbReference>
<evidence type="ECO:0000256" key="17">
    <source>
        <dbReference type="ARBA" id="ARBA00023180"/>
    </source>
</evidence>
<dbReference type="Gene3D" id="2.40.10.10">
    <property type="entry name" value="Trypsin-like serine proteases"/>
    <property type="match status" value="2"/>
</dbReference>
<feature type="domain" description="Kringle" evidence="23">
    <location>
        <begin position="110"/>
        <end position="188"/>
    </location>
</feature>
<keyword evidence="9 21" id="KW-0645">Protease</keyword>
<dbReference type="Pfam" id="PF00594">
    <property type="entry name" value="Gla"/>
    <property type="match status" value="1"/>
</dbReference>
<proteinExistence type="predicted"/>
<feature type="domain" description="Gla" evidence="25">
    <location>
        <begin position="41"/>
        <end position="85"/>
    </location>
</feature>
<dbReference type="GO" id="GO:0005509">
    <property type="term" value="F:calcium ion binding"/>
    <property type="evidence" value="ECO:0007669"/>
    <property type="project" value="InterPro"/>
</dbReference>
<dbReference type="InterPro" id="IPR009003">
    <property type="entry name" value="Peptidase_S1_PA"/>
</dbReference>
<dbReference type="Gene3D" id="4.10.740.10">
    <property type="entry name" value="Coagulation Factor IX"/>
    <property type="match status" value="1"/>
</dbReference>
<evidence type="ECO:0000256" key="13">
    <source>
        <dbReference type="ARBA" id="ARBA00022825"/>
    </source>
</evidence>
<dbReference type="InterPro" id="IPR013806">
    <property type="entry name" value="Kringle-like"/>
</dbReference>
<dbReference type="AlphaFoldDB" id="A0AAV6HET7"/>
<gene>
    <name evidence="26" type="ORF">AALO_G00032830</name>
</gene>
<evidence type="ECO:0000256" key="12">
    <source>
        <dbReference type="ARBA" id="ARBA00022801"/>
    </source>
</evidence>
<dbReference type="SMART" id="SM00130">
    <property type="entry name" value="KR"/>
    <property type="match status" value="2"/>
</dbReference>
<dbReference type="GO" id="GO:0007596">
    <property type="term" value="P:blood coagulation"/>
    <property type="evidence" value="ECO:0007669"/>
    <property type="project" value="InterPro"/>
</dbReference>
<dbReference type="InterPro" id="IPR038178">
    <property type="entry name" value="Kringle_sf"/>
</dbReference>
<comment type="caution">
    <text evidence="26">The sequence shown here is derived from an EMBL/GenBank/DDBJ whole genome shotgun (WGS) entry which is preliminary data.</text>
</comment>
<evidence type="ECO:0000256" key="4">
    <source>
        <dbReference type="ARBA" id="ARBA00014840"/>
    </source>
</evidence>
<evidence type="ECO:0000256" key="18">
    <source>
        <dbReference type="ARBA" id="ARBA00032835"/>
    </source>
</evidence>
<dbReference type="InterPro" id="IPR018056">
    <property type="entry name" value="Kringle_CS"/>
</dbReference>
<dbReference type="FunFam" id="2.40.10.10:FF:000120">
    <property type="entry name" value="Putative serine protease"/>
    <property type="match status" value="1"/>
</dbReference>
<evidence type="ECO:0000256" key="10">
    <source>
        <dbReference type="ARBA" id="ARBA00022685"/>
    </source>
</evidence>
<dbReference type="CDD" id="cd00190">
    <property type="entry name" value="Tryp_SPc"/>
    <property type="match status" value="1"/>
</dbReference>
<name>A0AAV6HET7_9TELE</name>
<dbReference type="Gene3D" id="4.10.140.10">
    <property type="entry name" value="Thrombin light chain domain"/>
    <property type="match status" value="1"/>
</dbReference>
<keyword evidence="17" id="KW-0325">Glycoprotein</keyword>
<keyword evidence="16 20" id="KW-1015">Disulfide bond</keyword>
<dbReference type="InterPro" id="IPR035972">
    <property type="entry name" value="GLA-like_dom_SF"/>
</dbReference>
<evidence type="ECO:0000256" key="21">
    <source>
        <dbReference type="RuleBase" id="RU363034"/>
    </source>
</evidence>
<keyword evidence="14" id="KW-0106">Calcium</keyword>
<dbReference type="SUPFAM" id="SSF57440">
    <property type="entry name" value="Kringle-like"/>
    <property type="match status" value="2"/>
</dbReference>
<comment type="subcellular location">
    <subcellularLocation>
        <location evidence="2">Secreted</location>
    </subcellularLocation>
</comment>
<sequence>MGGIPAALLLSVFLSSVLQGMCADVFIDTERASEVLIRARRANSFLEEVKPGDLERECLEEICNHEEASEVFEQQQAQFWWKYQGCNGLTLPRDPNSTQTLRNCLDASGECFVGNGETYSEAVAITSSGKTCQYWSSNYPHRITEFNTALDDSLKENYCRNPDQSPDGPWCFTCDPTVRRESCAIPKCDGPFVTAPLPTNLPPFNGIIDYNSSTNCLLDNGRDYNGTLSVTMKGFACLPWATPKAKKKAAGLEFLPNVVLEANYCRNPDNDAEGPWCFVDHPNVTMDYCDLQLCDDPLESEADDVRQESRWGQTGPRKSFFSPQSFGNGEQVCGERPMFEKIGKADSREQELLDESRQPRILTRDNADIGSAPWQVMLYQRSPQELLCGASLISDEWVLTAAHCILYPPWNKNLTSEDILVRLGKYSCSKFERGVEQIKGLDKIIVHPKYNWKENLNSDIALLHMKKPIEFSAHIHPICLPTRQVAKELIMSGFVGRVTGWGNLFERWSSSPKAIPSVLRQVHLPIVDQDTCQYSTSIRITDNMFCAGFRPEQSIYGDGCEGDSGGPFVMKDRTDNRWYQIGLVTWGEGCHQDGKYGIYTHLFRMRRWMKKAIEAA</sequence>
<dbReference type="PRINTS" id="PR00722">
    <property type="entry name" value="CHYMOTRYPSIN"/>
</dbReference>
<dbReference type="EMBL" id="JADWDJ010000002">
    <property type="protein sequence ID" value="KAG5284994.1"/>
    <property type="molecule type" value="Genomic_DNA"/>
</dbReference>
<evidence type="ECO:0000256" key="9">
    <source>
        <dbReference type="ARBA" id="ARBA00022670"/>
    </source>
</evidence>
<dbReference type="InterPro" id="IPR000001">
    <property type="entry name" value="Kringle"/>
</dbReference>
<evidence type="ECO:0000256" key="15">
    <source>
        <dbReference type="ARBA" id="ARBA00023145"/>
    </source>
</evidence>
<comment type="function">
    <text evidence="19">Thrombin, which cleaves bonds after Arg and Lys, converts fibrinogen to fibrin and activates factors V, VII, VIII, XIII, and, in complex with thrombomodulin, protein C. Functions in blood homeostasis, inflammation and wound healing. Activates coagulation factor XI (F11); activation is promoted by the contact with negatively charged surfaces. Triggers the production of pro-inflammatory cytokines, such as MCP-1/CCL2 and IL8/CXCL8, in endothelial cells.</text>
</comment>
<keyword evidence="6" id="KW-0011">Acute phase</keyword>
<dbReference type="PRINTS" id="PR00018">
    <property type="entry name" value="KRINGLE"/>
</dbReference>
<dbReference type="CDD" id="cd00108">
    <property type="entry name" value="KR"/>
    <property type="match status" value="2"/>
</dbReference>
<organism evidence="26 27">
    <name type="scientific">Alosa alosa</name>
    <name type="common">allis shad</name>
    <dbReference type="NCBI Taxonomy" id="278164"/>
    <lineage>
        <taxon>Eukaryota</taxon>
        <taxon>Metazoa</taxon>
        <taxon>Chordata</taxon>
        <taxon>Craniata</taxon>
        <taxon>Vertebrata</taxon>
        <taxon>Euteleostomi</taxon>
        <taxon>Actinopterygii</taxon>
        <taxon>Neopterygii</taxon>
        <taxon>Teleostei</taxon>
        <taxon>Clupei</taxon>
        <taxon>Clupeiformes</taxon>
        <taxon>Clupeoidei</taxon>
        <taxon>Clupeidae</taxon>
        <taxon>Alosa</taxon>
    </lineage>
</organism>
<dbReference type="EC" id="3.4.21.5" evidence="3"/>
<dbReference type="SMART" id="SM00069">
    <property type="entry name" value="GLA"/>
    <property type="match status" value="1"/>
</dbReference>
<dbReference type="InterPro" id="IPR033116">
    <property type="entry name" value="TRYPSIN_SER"/>
</dbReference>
<dbReference type="InterPro" id="IPR000294">
    <property type="entry name" value="GLA_domain"/>
</dbReference>
<dbReference type="GO" id="GO:0006953">
    <property type="term" value="P:acute-phase response"/>
    <property type="evidence" value="ECO:0007669"/>
    <property type="project" value="UniProtKB-KW"/>
</dbReference>
<evidence type="ECO:0000256" key="6">
    <source>
        <dbReference type="ARBA" id="ARBA00022486"/>
    </source>
</evidence>
<dbReference type="SUPFAM" id="SSF50494">
    <property type="entry name" value="Trypsin-like serine proteases"/>
    <property type="match status" value="1"/>
</dbReference>
<dbReference type="PRINTS" id="PR01505">
    <property type="entry name" value="PROTHROMBIN"/>
</dbReference>
<dbReference type="PANTHER" id="PTHR24278:SF39">
    <property type="entry name" value="TRANSMEMBRANE GAMMA-CARBOXYGLUTAMIC ACID PROTEIN 3"/>
    <property type="match status" value="1"/>
</dbReference>
<keyword evidence="27" id="KW-1185">Reference proteome</keyword>
<dbReference type="InterPro" id="IPR018992">
    <property type="entry name" value="Thrombin_light_chain"/>
</dbReference>
<dbReference type="PRINTS" id="PR00001">
    <property type="entry name" value="GLABLOOD"/>
</dbReference>
<protein>
    <recommendedName>
        <fullName evidence="4">Prothrombin</fullName>
        <ecNumber evidence="3">3.4.21.5</ecNumber>
    </recommendedName>
    <alternativeName>
        <fullName evidence="18">Coagulation factor II</fullName>
    </alternativeName>
</protein>
<dbReference type="Pfam" id="PF00089">
    <property type="entry name" value="Trypsin"/>
    <property type="match status" value="1"/>
</dbReference>
<evidence type="ECO:0000256" key="1">
    <source>
        <dbReference type="ARBA" id="ARBA00001621"/>
    </source>
</evidence>
<keyword evidence="5" id="KW-0301">Gamma-carboxyglutamic acid</keyword>
<dbReference type="FunFam" id="4.10.740.10:FF:000001">
    <property type="entry name" value="vitamin K-dependent protein S"/>
    <property type="match status" value="1"/>
</dbReference>
<evidence type="ECO:0000259" key="23">
    <source>
        <dbReference type="PROSITE" id="PS50070"/>
    </source>
</evidence>
<dbReference type="SUPFAM" id="SSF57630">
    <property type="entry name" value="GLA-domain"/>
    <property type="match status" value="1"/>
</dbReference>
<dbReference type="SMART" id="SM00020">
    <property type="entry name" value="Tryp_SPc"/>
    <property type="match status" value="1"/>
</dbReference>
<dbReference type="GO" id="GO:0004252">
    <property type="term" value="F:serine-type endopeptidase activity"/>
    <property type="evidence" value="ECO:0007669"/>
    <property type="project" value="UniProtKB-EC"/>
</dbReference>
<evidence type="ECO:0000259" key="25">
    <source>
        <dbReference type="PROSITE" id="PS50998"/>
    </source>
</evidence>
<keyword evidence="13 21" id="KW-0720">Serine protease</keyword>
<reference evidence="26" key="1">
    <citation type="submission" date="2020-10" db="EMBL/GenBank/DDBJ databases">
        <title>Chromosome-scale genome assembly of the Allis shad, Alosa alosa.</title>
        <authorList>
            <person name="Margot Z."/>
            <person name="Christophe K."/>
            <person name="Cabau C."/>
            <person name="Louis A."/>
            <person name="Berthelot C."/>
            <person name="Parey E."/>
            <person name="Roest Crollius H."/>
            <person name="Montfort J."/>
            <person name="Robinson-Rechavi M."/>
            <person name="Bucao C."/>
            <person name="Bouchez O."/>
            <person name="Gislard M."/>
            <person name="Lluch J."/>
            <person name="Milhes M."/>
            <person name="Lampietro C."/>
            <person name="Lopez Roques C."/>
            <person name="Donnadieu C."/>
            <person name="Braasch I."/>
            <person name="Desvignes T."/>
            <person name="Postlethwait J."/>
            <person name="Bobe J."/>
            <person name="Guiguen Y."/>
        </authorList>
    </citation>
    <scope>NUCLEOTIDE SEQUENCE</scope>
    <source>
        <strain evidence="26">M-15738</strain>
        <tissue evidence="26">Blood</tissue>
    </source>
</reference>
<dbReference type="GO" id="GO:0006508">
    <property type="term" value="P:proteolysis"/>
    <property type="evidence" value="ECO:0007669"/>
    <property type="project" value="UniProtKB-KW"/>
</dbReference>
<dbReference type="InterPro" id="IPR018114">
    <property type="entry name" value="TRYPSIN_HIS"/>
</dbReference>
<dbReference type="PROSITE" id="PS50070">
    <property type="entry name" value="KRINGLE_2"/>
    <property type="match status" value="2"/>
</dbReference>
<evidence type="ECO:0000256" key="8">
    <source>
        <dbReference type="ARBA" id="ARBA00022572"/>
    </source>
</evidence>
<evidence type="ECO:0000256" key="22">
    <source>
        <dbReference type="SAM" id="SignalP"/>
    </source>
</evidence>
<dbReference type="InterPro" id="IPR050442">
    <property type="entry name" value="Peptidase_S1_coag_factors"/>
</dbReference>
<evidence type="ECO:0000313" key="26">
    <source>
        <dbReference type="EMBL" id="KAG5284994.1"/>
    </source>
</evidence>
<dbReference type="PROSITE" id="PS50240">
    <property type="entry name" value="TRYPSIN_DOM"/>
    <property type="match status" value="1"/>
</dbReference>
<dbReference type="PROSITE" id="PS00134">
    <property type="entry name" value="TRYPSIN_HIS"/>
    <property type="match status" value="1"/>
</dbReference>
<keyword evidence="11 22" id="KW-0732">Signal</keyword>
<dbReference type="InterPro" id="IPR017857">
    <property type="entry name" value="Coagulation_fac-like_Gla_dom"/>
</dbReference>
<evidence type="ECO:0000256" key="5">
    <source>
        <dbReference type="ARBA" id="ARBA00022479"/>
    </source>
</evidence>
<evidence type="ECO:0000256" key="3">
    <source>
        <dbReference type="ARBA" id="ARBA00012174"/>
    </source>
</evidence>
<keyword evidence="15" id="KW-0865">Zymogen</keyword>
<dbReference type="Proteomes" id="UP000823561">
    <property type="component" value="Chromosome 2"/>
</dbReference>
<comment type="catalytic activity">
    <reaction evidence="1">
        <text>Selective cleavage of Arg-|-Gly bonds in fibrinogen to form fibrin and release fibrinopeptides A and B.</text>
        <dbReference type="EC" id="3.4.21.5"/>
    </reaction>
</comment>
<evidence type="ECO:0000313" key="27">
    <source>
        <dbReference type="Proteomes" id="UP000823561"/>
    </source>
</evidence>
<dbReference type="InterPro" id="IPR001254">
    <property type="entry name" value="Trypsin_dom"/>
</dbReference>
<evidence type="ECO:0000256" key="16">
    <source>
        <dbReference type="ARBA" id="ARBA00023157"/>
    </source>
</evidence>
<evidence type="ECO:0000256" key="14">
    <source>
        <dbReference type="ARBA" id="ARBA00022837"/>
    </source>
</evidence>